<dbReference type="AlphaFoldDB" id="A0A415U8V6"/>
<evidence type="ECO:0008006" key="3">
    <source>
        <dbReference type="Google" id="ProtNLM"/>
    </source>
</evidence>
<accession>A0A415U8V6</accession>
<proteinExistence type="predicted"/>
<reference evidence="1 2" key="1">
    <citation type="submission" date="2018-08" db="EMBL/GenBank/DDBJ databases">
        <title>A genome reference for cultivated species of the human gut microbiota.</title>
        <authorList>
            <person name="Zou Y."/>
            <person name="Xue W."/>
            <person name="Luo G."/>
        </authorList>
    </citation>
    <scope>NUCLEOTIDE SEQUENCE [LARGE SCALE GENOMIC DNA]</scope>
    <source>
        <strain evidence="1 2">AF31-17AC</strain>
    </source>
</reference>
<evidence type="ECO:0000313" key="1">
    <source>
        <dbReference type="EMBL" id="RHN14529.1"/>
    </source>
</evidence>
<organism evidence="1 2">
    <name type="scientific">Anaerobutyricum hallii</name>
    <dbReference type="NCBI Taxonomy" id="39488"/>
    <lineage>
        <taxon>Bacteria</taxon>
        <taxon>Bacillati</taxon>
        <taxon>Bacillota</taxon>
        <taxon>Clostridia</taxon>
        <taxon>Lachnospirales</taxon>
        <taxon>Lachnospiraceae</taxon>
        <taxon>Anaerobutyricum</taxon>
    </lineage>
</organism>
<sequence>MRIDRKKLELVRARTCMGKKEIVEAGFPAGTYCGALRGQEIKPETAGRLAKILGVDVLEIIKTENQ</sequence>
<evidence type="ECO:0000313" key="2">
    <source>
        <dbReference type="Proteomes" id="UP000283700"/>
    </source>
</evidence>
<protein>
    <recommendedName>
        <fullName evidence="3">XRE family transcriptional regulator</fullName>
    </recommendedName>
</protein>
<name>A0A415U8V6_9FIRM</name>
<dbReference type="Proteomes" id="UP000283700">
    <property type="component" value="Unassembled WGS sequence"/>
</dbReference>
<dbReference type="EMBL" id="QRQO01000012">
    <property type="protein sequence ID" value="RHN14529.1"/>
    <property type="molecule type" value="Genomic_DNA"/>
</dbReference>
<gene>
    <name evidence="1" type="ORF">DWZ29_05860</name>
</gene>
<comment type="caution">
    <text evidence="1">The sequence shown here is derived from an EMBL/GenBank/DDBJ whole genome shotgun (WGS) entry which is preliminary data.</text>
</comment>